<name>A0A561VID2_ACTTI</name>
<feature type="region of interest" description="Disordered" evidence="1">
    <location>
        <begin position="1"/>
        <end position="68"/>
    </location>
</feature>
<comment type="caution">
    <text evidence="2">The sequence shown here is derived from an EMBL/GenBank/DDBJ whole genome shotgun (WGS) entry which is preliminary data.</text>
</comment>
<feature type="compositionally biased region" description="Acidic residues" evidence="1">
    <location>
        <begin position="37"/>
        <end position="46"/>
    </location>
</feature>
<dbReference type="OrthoDB" id="3401088at2"/>
<keyword evidence="3" id="KW-1185">Reference proteome</keyword>
<dbReference type="RefSeq" id="WP_145831070.1">
    <property type="nucleotide sequence ID" value="NZ_BOMX01000135.1"/>
</dbReference>
<accession>A0A561VID2</accession>
<reference evidence="2 3" key="1">
    <citation type="submission" date="2019-06" db="EMBL/GenBank/DDBJ databases">
        <title>Sequencing the genomes of 1000 actinobacteria strains.</title>
        <authorList>
            <person name="Klenk H.-P."/>
        </authorList>
    </citation>
    <scope>NUCLEOTIDE SEQUENCE [LARGE SCALE GENOMIC DNA]</scope>
    <source>
        <strain evidence="2 3">DSM 43866</strain>
    </source>
</reference>
<evidence type="ECO:0000313" key="2">
    <source>
        <dbReference type="EMBL" id="TWG11380.1"/>
    </source>
</evidence>
<gene>
    <name evidence="2" type="ORF">FHX34_106110</name>
</gene>
<dbReference type="Proteomes" id="UP000320239">
    <property type="component" value="Unassembled WGS sequence"/>
</dbReference>
<protein>
    <submittedName>
        <fullName evidence="2">Uncharacterized protein</fullName>
    </submittedName>
</protein>
<feature type="compositionally biased region" description="Basic and acidic residues" evidence="1">
    <location>
        <begin position="1"/>
        <end position="14"/>
    </location>
</feature>
<proteinExistence type="predicted"/>
<dbReference type="AlphaFoldDB" id="A0A561VID2"/>
<evidence type="ECO:0000313" key="3">
    <source>
        <dbReference type="Proteomes" id="UP000320239"/>
    </source>
</evidence>
<evidence type="ECO:0000256" key="1">
    <source>
        <dbReference type="SAM" id="MobiDB-lite"/>
    </source>
</evidence>
<dbReference type="EMBL" id="VIWY01000006">
    <property type="protein sequence ID" value="TWG11380.1"/>
    <property type="molecule type" value="Genomic_DNA"/>
</dbReference>
<organism evidence="2 3">
    <name type="scientific">Actinoplanes teichomyceticus</name>
    <dbReference type="NCBI Taxonomy" id="1867"/>
    <lineage>
        <taxon>Bacteria</taxon>
        <taxon>Bacillati</taxon>
        <taxon>Actinomycetota</taxon>
        <taxon>Actinomycetes</taxon>
        <taxon>Micromonosporales</taxon>
        <taxon>Micromonosporaceae</taxon>
        <taxon>Actinoplanes</taxon>
    </lineage>
</organism>
<sequence>MSDTREPVTRHPTDEPDGTTAYAASLRPPGESVTGDTEPESGEDTGPDPRTGYDPAATSGDTDVYRPD</sequence>